<evidence type="ECO:0008006" key="6">
    <source>
        <dbReference type="Google" id="ProtNLM"/>
    </source>
</evidence>
<dbReference type="RefSeq" id="WP_072559888.1">
    <property type="nucleotide sequence ID" value="NZ_CP018154.1"/>
</dbReference>
<dbReference type="AlphaFoldDB" id="A0A1L3JDP5"/>
<name>A0A1L3JDP5_9SPHN</name>
<gene>
    <name evidence="4" type="ORF">LPB140_11070</name>
</gene>
<dbReference type="NCBIfam" id="TIGR02217">
    <property type="entry name" value="chp_TIGR02217"/>
    <property type="match status" value="1"/>
</dbReference>
<organism evidence="4 5">
    <name type="scientific">Sphingorhabdus lutea</name>
    <dbReference type="NCBI Taxonomy" id="1913578"/>
    <lineage>
        <taxon>Bacteria</taxon>
        <taxon>Pseudomonadati</taxon>
        <taxon>Pseudomonadota</taxon>
        <taxon>Alphaproteobacteria</taxon>
        <taxon>Sphingomonadales</taxon>
        <taxon>Sphingomonadaceae</taxon>
        <taxon>Sphingorhabdus</taxon>
    </lineage>
</organism>
<evidence type="ECO:0000259" key="2">
    <source>
        <dbReference type="Pfam" id="PF23844"/>
    </source>
</evidence>
<dbReference type="InterPro" id="IPR057122">
    <property type="entry name" value="TIM-barrel_NCTSP"/>
</dbReference>
<dbReference type="Pfam" id="PF23844">
    <property type="entry name" value="NCTSP_N"/>
    <property type="match status" value="1"/>
</dbReference>
<reference evidence="4 5" key="1">
    <citation type="submission" date="2016-11" db="EMBL/GenBank/DDBJ databases">
        <title>Sphingorhabdus sp. LPB0140, isolated from marine environment.</title>
        <authorList>
            <person name="Kim E."/>
            <person name="Yi H."/>
        </authorList>
    </citation>
    <scope>NUCLEOTIDE SEQUENCE [LARGE SCALE GENOMIC DNA]</scope>
    <source>
        <strain evidence="4 5">LPB0140</strain>
    </source>
</reference>
<dbReference type="EMBL" id="CP018154">
    <property type="protein sequence ID" value="APG63236.1"/>
    <property type="molecule type" value="Genomic_DNA"/>
</dbReference>
<dbReference type="STRING" id="1913578.LPB140_11070"/>
<proteinExistence type="predicted"/>
<evidence type="ECO:0000313" key="5">
    <source>
        <dbReference type="Proteomes" id="UP000242561"/>
    </source>
</evidence>
<protein>
    <recommendedName>
        <fullName evidence="6">TIGR02217 family protein</fullName>
    </recommendedName>
</protein>
<evidence type="ECO:0000313" key="4">
    <source>
        <dbReference type="EMBL" id="APG63236.1"/>
    </source>
</evidence>
<feature type="domain" description="DUF2460" evidence="1">
    <location>
        <begin position="583"/>
        <end position="782"/>
    </location>
</feature>
<dbReference type="Pfam" id="PF23845">
    <property type="entry name" value="TIM-barrel_NCTSP"/>
    <property type="match status" value="1"/>
</dbReference>
<dbReference type="InterPro" id="IPR057102">
    <property type="entry name" value="NCTSP_N"/>
</dbReference>
<dbReference type="Proteomes" id="UP000242561">
    <property type="component" value="Chromosome"/>
</dbReference>
<feature type="domain" description="Non-contractile tail sheath TIM barrel" evidence="3">
    <location>
        <begin position="218"/>
        <end position="565"/>
    </location>
</feature>
<sequence>MMKGHILMSYWLCKERSVQDKNVLMRFDPKYWSVNFPRPMMASVVTTAPDAMRVEHIFYHKNEICGLIWNSEDEWDHSLLSYTTNRDYRHVTLKFHWKSHGIVALNAVNGPVLTIEGRDAAGNAMSYYVRLWNYAQGSPYDAQITLNFADLYGGFLLPNEGVKVHAADIDRMFISMAPAGYDGTNTPFAGGQHAWAEISEISCIGEGAILDIGDVSLPEHHVRMASGYDDHYHVTPERLMSQIHALGYRKSINHYVGMSHYFNLNPHNGGHMIDSVNDALNLPCQKWHENFADFAKIYGFELIFSLSYELFDAHCPDDWKQRAANGDPALTGWRPPSTLLSPANDAAMGYLQHVARAFTRILLAANLPVIFQIGEPWWWVTNDHRPCLYDEAAIIKFDNLLTSIADIRGPKTAVQNAMLDKAGDILGQSTLALRDAVRGQAATFGANAKIALLAFLPSILNEESPEMARANLPSNWAYPAFDILQLEDYDWIVEGNFGASDRAIRAANARLNYPPMHQHYFAGFVLRAQDDHQWTHIHQAILSASTRGIGDIFIWALPQILRDGFVYFNLNKEQEGALNNFEQISFPINIGMGATISPQFSTIISTTQNGNEYRNAQWANARNIYDVGSGLRSQQDVESVLQFFKRMKGPAKGFRFFDPLDNSSHNMTGTPSAFDQKIGIGDDVQTSFQLVKNIGEDGHDVRPIFCPIADTVTISLDAAIVQNWTLGDNGMIIFNNPPPNGAVIRAGYLFEVPVRFMNDQIDCSISQFGAGEIPNIDLIELKEAPIFDGANGNG</sequence>
<evidence type="ECO:0000259" key="1">
    <source>
        <dbReference type="Pfam" id="PF09343"/>
    </source>
</evidence>
<evidence type="ECO:0000259" key="3">
    <source>
        <dbReference type="Pfam" id="PF23845"/>
    </source>
</evidence>
<keyword evidence="5" id="KW-1185">Reference proteome</keyword>
<dbReference type="Pfam" id="PF09343">
    <property type="entry name" value="DUF2460"/>
    <property type="match status" value="1"/>
</dbReference>
<dbReference type="InterPro" id="IPR011740">
    <property type="entry name" value="DUF2460"/>
</dbReference>
<accession>A0A1L3JDP5</accession>
<dbReference type="KEGG" id="sphl:LPB140_11070"/>
<feature type="domain" description="Non-contractile tail sheath N-terminal" evidence="2">
    <location>
        <begin position="25"/>
        <end position="213"/>
    </location>
</feature>